<dbReference type="Gene3D" id="3.40.50.150">
    <property type="entry name" value="Vaccinia Virus protein VP39"/>
    <property type="match status" value="1"/>
</dbReference>
<keyword evidence="3 5" id="KW-0808">Transferase</keyword>
<evidence type="ECO:0000259" key="4">
    <source>
        <dbReference type="Pfam" id="PF08241"/>
    </source>
</evidence>
<dbReference type="GO" id="GO:0008757">
    <property type="term" value="F:S-adenosylmethionine-dependent methyltransferase activity"/>
    <property type="evidence" value="ECO:0007669"/>
    <property type="project" value="InterPro"/>
</dbReference>
<dbReference type="PANTHER" id="PTHR44942:SF4">
    <property type="entry name" value="METHYLTRANSFERASE TYPE 11 DOMAIN-CONTAINING PROTEIN"/>
    <property type="match status" value="1"/>
</dbReference>
<accession>A0A6H1NYE8</accession>
<organism evidence="5 6">
    <name type="scientific">Priestia megaterium</name>
    <name type="common">Bacillus megaterium</name>
    <dbReference type="NCBI Taxonomy" id="1404"/>
    <lineage>
        <taxon>Bacteria</taxon>
        <taxon>Bacillati</taxon>
        <taxon>Bacillota</taxon>
        <taxon>Bacilli</taxon>
        <taxon>Bacillales</taxon>
        <taxon>Bacillaceae</taxon>
        <taxon>Priestia</taxon>
    </lineage>
</organism>
<reference evidence="5 6" key="2">
    <citation type="submission" date="2020-04" db="EMBL/GenBank/DDBJ databases">
        <authorList>
            <person name="Fomenkov A."/>
            <person name="Anton B.P."/>
            <person name="Roberts R.J."/>
        </authorList>
    </citation>
    <scope>NUCLEOTIDE SEQUENCE [LARGE SCALE GENOMIC DNA]</scope>
    <source>
        <strain evidence="5 6">S2</strain>
    </source>
</reference>
<dbReference type="PANTHER" id="PTHR44942">
    <property type="entry name" value="METHYLTRANSF_11 DOMAIN-CONTAINING PROTEIN"/>
    <property type="match status" value="1"/>
</dbReference>
<dbReference type="CDD" id="cd02440">
    <property type="entry name" value="AdoMet_MTases"/>
    <property type="match status" value="1"/>
</dbReference>
<dbReference type="InterPro" id="IPR029063">
    <property type="entry name" value="SAM-dependent_MTases_sf"/>
</dbReference>
<keyword evidence="2 5" id="KW-0489">Methyltransferase</keyword>
<protein>
    <submittedName>
        <fullName evidence="5">Class I SAM-dependent methyltransferase</fullName>
    </submittedName>
</protein>
<sequence length="260" mass="29311">MRQIDFGQVANSYACAREDIPVTLMDSLHLRNIFFEGKKVADIGSGTGVLTRKVALRKADVIGIEPSKEMLEQAKAFNLTKNFTIPYQLGSAEDTGLKDSQFDIVTVIRAWHWFDRPKAIQEMKRILKAKGTLIVIDSGFLSGTPAVEKTFAVLAKYVESGLLPAGSKAESQMRINGFPVEWFAEWQTNGFELRDFYKLNYRVNFTKQEWIERLESISWLAGIDVTVRKAALEELASSIPDQESFVIPHECNVCILRIGE</sequence>
<dbReference type="AlphaFoldDB" id="A0A6H1NYE8"/>
<evidence type="ECO:0000256" key="3">
    <source>
        <dbReference type="ARBA" id="ARBA00022679"/>
    </source>
</evidence>
<evidence type="ECO:0000256" key="1">
    <source>
        <dbReference type="ARBA" id="ARBA00008361"/>
    </source>
</evidence>
<dbReference type="Pfam" id="PF08241">
    <property type="entry name" value="Methyltransf_11"/>
    <property type="match status" value="1"/>
</dbReference>
<gene>
    <name evidence="5" type="ORF">HFZ78_05525</name>
</gene>
<dbReference type="GO" id="GO:0032259">
    <property type="term" value="P:methylation"/>
    <property type="evidence" value="ECO:0007669"/>
    <property type="project" value="UniProtKB-KW"/>
</dbReference>
<feature type="domain" description="Methyltransferase type 11" evidence="4">
    <location>
        <begin position="42"/>
        <end position="135"/>
    </location>
</feature>
<reference evidence="5 6" key="1">
    <citation type="submission" date="2020-04" db="EMBL/GenBank/DDBJ databases">
        <title>Genome-Wide Identification of 5-Methylcytosine Sites in Bacterial Genomes By High-Throughput Sequencing of MspJI Restriction Fragments.</title>
        <authorList>
            <person name="Wu V."/>
        </authorList>
    </citation>
    <scope>NUCLEOTIDE SEQUENCE [LARGE SCALE GENOMIC DNA]</scope>
    <source>
        <strain evidence="5 6">S2</strain>
    </source>
</reference>
<evidence type="ECO:0000256" key="2">
    <source>
        <dbReference type="ARBA" id="ARBA00022603"/>
    </source>
</evidence>
<dbReference type="SUPFAM" id="SSF53335">
    <property type="entry name" value="S-adenosyl-L-methionine-dependent methyltransferases"/>
    <property type="match status" value="1"/>
</dbReference>
<proteinExistence type="inferred from homology"/>
<evidence type="ECO:0000313" key="5">
    <source>
        <dbReference type="EMBL" id="QIZ06252.1"/>
    </source>
</evidence>
<name>A0A6H1NYE8_PRIMG</name>
<dbReference type="InterPro" id="IPR013216">
    <property type="entry name" value="Methyltransf_11"/>
</dbReference>
<dbReference type="EMBL" id="CP051128">
    <property type="protein sequence ID" value="QIZ06252.1"/>
    <property type="molecule type" value="Genomic_DNA"/>
</dbReference>
<evidence type="ECO:0000313" key="6">
    <source>
        <dbReference type="Proteomes" id="UP000501868"/>
    </source>
</evidence>
<comment type="similarity">
    <text evidence="1">Belongs to the methyltransferase superfamily.</text>
</comment>
<dbReference type="InterPro" id="IPR051052">
    <property type="entry name" value="Diverse_substrate_MTase"/>
</dbReference>
<dbReference type="Proteomes" id="UP000501868">
    <property type="component" value="Chromosome"/>
</dbReference>